<dbReference type="EMBL" id="KN122104">
    <property type="protein sequence ID" value="KFO33108.1"/>
    <property type="molecule type" value="Genomic_DNA"/>
</dbReference>
<organism evidence="3 4">
    <name type="scientific">Fukomys damarensis</name>
    <name type="common">Damaraland mole rat</name>
    <name type="synonym">Cryptomys damarensis</name>
    <dbReference type="NCBI Taxonomy" id="885580"/>
    <lineage>
        <taxon>Eukaryota</taxon>
        <taxon>Metazoa</taxon>
        <taxon>Chordata</taxon>
        <taxon>Craniata</taxon>
        <taxon>Vertebrata</taxon>
        <taxon>Euteleostomi</taxon>
        <taxon>Mammalia</taxon>
        <taxon>Eutheria</taxon>
        <taxon>Euarchontoglires</taxon>
        <taxon>Glires</taxon>
        <taxon>Rodentia</taxon>
        <taxon>Hystricomorpha</taxon>
        <taxon>Bathyergidae</taxon>
        <taxon>Fukomys</taxon>
    </lineage>
</organism>
<dbReference type="PANTHER" id="PTHR37358">
    <property type="entry name" value="MUCIN-20"/>
    <property type="match status" value="1"/>
</dbReference>
<feature type="compositionally biased region" description="Polar residues" evidence="1">
    <location>
        <begin position="474"/>
        <end position="488"/>
    </location>
</feature>
<feature type="region of interest" description="Disordered" evidence="1">
    <location>
        <begin position="380"/>
        <end position="421"/>
    </location>
</feature>
<dbReference type="eggNOG" id="ENOG502SVUK">
    <property type="taxonomic scope" value="Eukaryota"/>
</dbReference>
<keyword evidence="4" id="KW-1185">Reference proteome</keyword>
<dbReference type="InterPro" id="IPR034551">
    <property type="entry name" value="MUC20"/>
</dbReference>
<feature type="compositionally biased region" description="Polar residues" evidence="1">
    <location>
        <begin position="202"/>
        <end position="211"/>
    </location>
</feature>
<feature type="chain" id="PRO_5001873352" evidence="2">
    <location>
        <begin position="22"/>
        <end position="678"/>
    </location>
</feature>
<reference evidence="3 4" key="1">
    <citation type="submission" date="2013-11" db="EMBL/GenBank/DDBJ databases">
        <title>The Damaraland mole rat (Fukomys damarensis) genome and evolution of African mole rats.</title>
        <authorList>
            <person name="Gladyshev V.N."/>
            <person name="Fang X."/>
        </authorList>
    </citation>
    <scope>NUCLEOTIDE SEQUENCE [LARGE SCALE GENOMIC DNA]</scope>
    <source>
        <tissue evidence="3">Liver</tissue>
    </source>
</reference>
<gene>
    <name evidence="3" type="ORF">H920_05296</name>
</gene>
<feature type="region of interest" description="Disordered" evidence="1">
    <location>
        <begin position="144"/>
        <end position="223"/>
    </location>
</feature>
<proteinExistence type="predicted"/>
<feature type="region of interest" description="Disordered" evidence="1">
    <location>
        <begin position="282"/>
        <end position="338"/>
    </location>
</feature>
<evidence type="ECO:0000256" key="2">
    <source>
        <dbReference type="SAM" id="SignalP"/>
    </source>
</evidence>
<feature type="compositionally biased region" description="Polar residues" evidence="1">
    <location>
        <begin position="313"/>
        <end position="338"/>
    </location>
</feature>
<sequence>MGSVCGLALPLLILCWEVGDSSDFKVTVAAETLDTSGSSMRTGETTAETRPGSDPTKAIFDTLCTDDSSEEARWITNVLTWVRTSGEAESLSSDSSFSSDHSVAIGTTSQALGPDVAVPSKALVPYSTTHIKFLRETETAAVISGTSDPDHSSTGVKALSTSKTPALPASPSPSPTSPAETLSRASTSESAAPNNILEASLPTGTTETEVTSALAPAPGGTQVTVGMGPLGETSALSQKSYTTVSGAVTVSTKAAPTEGKMTSFAGSSASVSSSSEGLTIKNSTLSETFTTEDTTSRAFPTSRSPPPPVHPTKASSRQETSVTSAKTMTSPKSSSESLITEDTISRAISTSTGLFLSVYPTTDSTQETNLTLAMTISSPKTPSKTFTTDRAFPTRSPLSPVHPTTASSSQETRVTSAVTTTSPKIPSETFITEGTTNRAFTTSSPLLSVLPTTANLSQETTVTSALTMTSPKIPSEIFTTDGTTSRAVPTSRIPPSSVLPTTVNYSQETNVTSTMTKTSPKTQRKPPTAVSATVWTRQTPEVTVGADGGFLLVRLRVASMEDLTEPTQAERLVRQVRGTVGAEGVEVRFSGLWDAEQQLWGERTPAWLCFCLGSLPSLLFSALETNSSPQPQSLQVLGSTGLLAPEGKFYGLPFLFRFGFVPRIKRWSLCLQGRWWNH</sequence>
<feature type="signal peptide" evidence="2">
    <location>
        <begin position="1"/>
        <end position="21"/>
    </location>
</feature>
<feature type="compositionally biased region" description="Polar residues" evidence="1">
    <location>
        <begin position="183"/>
        <end position="193"/>
    </location>
</feature>
<dbReference type="Proteomes" id="UP000028990">
    <property type="component" value="Unassembled WGS sequence"/>
</dbReference>
<feature type="compositionally biased region" description="Polar residues" evidence="1">
    <location>
        <begin position="498"/>
        <end position="521"/>
    </location>
</feature>
<name>A0A091DRK6_FUKDA</name>
<feature type="compositionally biased region" description="Low complexity" evidence="1">
    <location>
        <begin position="283"/>
        <end position="302"/>
    </location>
</feature>
<dbReference type="PANTHER" id="PTHR37358:SF1">
    <property type="entry name" value="MUCIN-20"/>
    <property type="match status" value="1"/>
</dbReference>
<accession>A0A091DRK6</accession>
<dbReference type="AlphaFoldDB" id="A0A091DRK6"/>
<protein>
    <submittedName>
        <fullName evidence="3">Mucin-20</fullName>
    </submittedName>
</protein>
<dbReference type="GO" id="GO:0048012">
    <property type="term" value="P:hepatocyte growth factor receptor signaling pathway"/>
    <property type="evidence" value="ECO:0007669"/>
    <property type="project" value="InterPro"/>
</dbReference>
<feature type="region of interest" description="Disordered" evidence="1">
    <location>
        <begin position="474"/>
        <end position="532"/>
    </location>
</feature>
<feature type="compositionally biased region" description="Polar residues" evidence="1">
    <location>
        <begin position="402"/>
        <end position="421"/>
    </location>
</feature>
<feature type="compositionally biased region" description="Polar residues" evidence="1">
    <location>
        <begin position="144"/>
        <end position="155"/>
    </location>
</feature>
<evidence type="ECO:0000313" key="4">
    <source>
        <dbReference type="Proteomes" id="UP000028990"/>
    </source>
</evidence>
<keyword evidence="2" id="KW-0732">Signal</keyword>
<evidence type="ECO:0000313" key="3">
    <source>
        <dbReference type="EMBL" id="KFO33108.1"/>
    </source>
</evidence>
<evidence type="ECO:0000256" key="1">
    <source>
        <dbReference type="SAM" id="MobiDB-lite"/>
    </source>
</evidence>
<dbReference type="STRING" id="885580.ENSFDAP00000010481"/>